<keyword evidence="8 11" id="KW-1133">Transmembrane helix</keyword>
<dbReference type="SUPFAM" id="SSF47384">
    <property type="entry name" value="Homodimeric domain of signal transducing histidine kinase"/>
    <property type="match status" value="1"/>
</dbReference>
<keyword evidence="7" id="KW-0418">Kinase</keyword>
<proteinExistence type="predicted"/>
<dbReference type="InterPro" id="IPR050428">
    <property type="entry name" value="TCS_sensor_his_kinase"/>
</dbReference>
<dbReference type="PROSITE" id="PS50109">
    <property type="entry name" value="HIS_KIN"/>
    <property type="match status" value="1"/>
</dbReference>
<evidence type="ECO:0000256" key="5">
    <source>
        <dbReference type="ARBA" id="ARBA00022679"/>
    </source>
</evidence>
<evidence type="ECO:0000256" key="4">
    <source>
        <dbReference type="ARBA" id="ARBA00022553"/>
    </source>
</evidence>
<evidence type="ECO:0000256" key="3">
    <source>
        <dbReference type="ARBA" id="ARBA00012438"/>
    </source>
</evidence>
<dbReference type="Pfam" id="PF00512">
    <property type="entry name" value="HisKA"/>
    <property type="match status" value="1"/>
</dbReference>
<reference evidence="14 15" key="1">
    <citation type="submission" date="2019-06" db="EMBL/GenBank/DDBJ databases">
        <title>New taxonomy in bacterial strain CC-CFT640, isolated from vineyard.</title>
        <authorList>
            <person name="Lin S.-Y."/>
            <person name="Tsai C.-F."/>
            <person name="Young C.-C."/>
        </authorList>
    </citation>
    <scope>NUCLEOTIDE SEQUENCE [LARGE SCALE GENOMIC DNA]</scope>
    <source>
        <strain evidence="14 15">CC-CFT640</strain>
    </source>
</reference>
<dbReference type="Pfam" id="PF02518">
    <property type="entry name" value="HATPase_c"/>
    <property type="match status" value="1"/>
</dbReference>
<dbReference type="InterPro" id="IPR003594">
    <property type="entry name" value="HATPase_dom"/>
</dbReference>
<gene>
    <name evidence="14" type="ORF">FHP25_28910</name>
</gene>
<sequence length="534" mass="57076">MTDRRWRPRLLTMLLAVNVALLALPLAGIWFLRVYESALVRQTESELIGQAALIAAQFRAAWLAAAPPEALSQQPQAQRAPSEDRWQPIPASLDLADDPILPPAPDGVPPGVPPEPVALRVGPPLRDVLLAAQRHTLAGMQIVDARGIVVASTEDDEGGSLAALQELAEALRGAPTSVLRERPAESYAGLPAWPFSRVGGVRVHVAIPVIDGDRILGAVLLRRTPRTLIQALYGKRYHLVALGALLLLVGGALATFTALTVSRPVRGAVEQARRVAAGERGAVQPLPHRYTREVAELSASLATMAQTLEHRADYIRDFAAEIGHEFKTPLAAMRGTVELLRDDVAAMAPEDRDRFLDNLAGDIERLERLTRRLLDLARADALRPTGEERAALDTIIPPLVERYRSKGLQIAVEAPAAGLVAQADADSIVAMLTNLLDNVRQHAGPDATVHVAWRTQGPVIVLTVADDGPGISAGNQARVFDRFFTTARDGGGTGLGLPIVRSRLAAFGGTIRLLPSDRGAAFEVTLPLDTGAAA</sequence>
<dbReference type="Gene3D" id="1.10.287.130">
    <property type="match status" value="1"/>
</dbReference>
<evidence type="ECO:0000256" key="11">
    <source>
        <dbReference type="SAM" id="Phobius"/>
    </source>
</evidence>
<keyword evidence="4" id="KW-0597">Phosphoprotein</keyword>
<dbReference type="CDD" id="cd00082">
    <property type="entry name" value="HisKA"/>
    <property type="match status" value="1"/>
</dbReference>
<dbReference type="EMBL" id="VDUZ01000040">
    <property type="protein sequence ID" value="TXL71712.1"/>
    <property type="molecule type" value="Genomic_DNA"/>
</dbReference>
<comment type="subcellular location">
    <subcellularLocation>
        <location evidence="2">Membrane</location>
    </subcellularLocation>
</comment>
<comment type="caution">
    <text evidence="14">The sequence shown here is derived from an EMBL/GenBank/DDBJ whole genome shotgun (WGS) entry which is preliminary data.</text>
</comment>
<evidence type="ECO:0000256" key="1">
    <source>
        <dbReference type="ARBA" id="ARBA00000085"/>
    </source>
</evidence>
<comment type="catalytic activity">
    <reaction evidence="1">
        <text>ATP + protein L-histidine = ADP + protein N-phospho-L-histidine.</text>
        <dbReference type="EC" id="2.7.13.3"/>
    </reaction>
</comment>
<dbReference type="SMART" id="SM00388">
    <property type="entry name" value="HisKA"/>
    <property type="match status" value="1"/>
</dbReference>
<evidence type="ECO:0000256" key="10">
    <source>
        <dbReference type="ARBA" id="ARBA00023136"/>
    </source>
</evidence>
<dbReference type="InterPro" id="IPR036890">
    <property type="entry name" value="HATPase_C_sf"/>
</dbReference>
<feature type="transmembrane region" description="Helical" evidence="11">
    <location>
        <begin position="239"/>
        <end position="261"/>
    </location>
</feature>
<dbReference type="PROSITE" id="PS50885">
    <property type="entry name" value="HAMP"/>
    <property type="match status" value="1"/>
</dbReference>
<keyword evidence="9" id="KW-0902">Two-component regulatory system</keyword>
<dbReference type="PANTHER" id="PTHR45436:SF5">
    <property type="entry name" value="SENSOR HISTIDINE KINASE TRCS"/>
    <property type="match status" value="1"/>
</dbReference>
<keyword evidence="5" id="KW-0808">Transferase</keyword>
<dbReference type="InterPro" id="IPR005467">
    <property type="entry name" value="His_kinase_dom"/>
</dbReference>
<evidence type="ECO:0000256" key="9">
    <source>
        <dbReference type="ARBA" id="ARBA00023012"/>
    </source>
</evidence>
<dbReference type="SMART" id="SM00387">
    <property type="entry name" value="HATPase_c"/>
    <property type="match status" value="1"/>
</dbReference>
<dbReference type="Gene3D" id="6.10.340.10">
    <property type="match status" value="1"/>
</dbReference>
<dbReference type="GO" id="GO:0016020">
    <property type="term" value="C:membrane"/>
    <property type="evidence" value="ECO:0007669"/>
    <property type="project" value="UniProtKB-SubCell"/>
</dbReference>
<dbReference type="InterPro" id="IPR036097">
    <property type="entry name" value="HisK_dim/P_sf"/>
</dbReference>
<dbReference type="CDD" id="cd06225">
    <property type="entry name" value="HAMP"/>
    <property type="match status" value="1"/>
</dbReference>
<dbReference type="PRINTS" id="PR00344">
    <property type="entry name" value="BCTRLSENSOR"/>
</dbReference>
<evidence type="ECO:0000259" key="13">
    <source>
        <dbReference type="PROSITE" id="PS50885"/>
    </source>
</evidence>
<evidence type="ECO:0000256" key="8">
    <source>
        <dbReference type="ARBA" id="ARBA00022989"/>
    </source>
</evidence>
<dbReference type="InterPro" id="IPR004358">
    <property type="entry name" value="Sig_transdc_His_kin-like_C"/>
</dbReference>
<dbReference type="EC" id="2.7.13.3" evidence="3"/>
<evidence type="ECO:0000256" key="7">
    <source>
        <dbReference type="ARBA" id="ARBA00022777"/>
    </source>
</evidence>
<evidence type="ECO:0000259" key="12">
    <source>
        <dbReference type="PROSITE" id="PS50109"/>
    </source>
</evidence>
<dbReference type="RefSeq" id="WP_147850471.1">
    <property type="nucleotide sequence ID" value="NZ_VDUZ01000040.1"/>
</dbReference>
<keyword evidence="10 11" id="KW-0472">Membrane</keyword>
<feature type="transmembrane region" description="Helical" evidence="11">
    <location>
        <begin position="12"/>
        <end position="35"/>
    </location>
</feature>
<dbReference type="Gene3D" id="3.30.565.10">
    <property type="entry name" value="Histidine kinase-like ATPase, C-terminal domain"/>
    <property type="match status" value="1"/>
</dbReference>
<dbReference type="InterPro" id="IPR003660">
    <property type="entry name" value="HAMP_dom"/>
</dbReference>
<name>A0A5C8PD91_9HYPH</name>
<accession>A0A5C8PD91</accession>
<evidence type="ECO:0000256" key="2">
    <source>
        <dbReference type="ARBA" id="ARBA00004370"/>
    </source>
</evidence>
<dbReference type="OrthoDB" id="9815202at2"/>
<dbReference type="GO" id="GO:0000155">
    <property type="term" value="F:phosphorelay sensor kinase activity"/>
    <property type="evidence" value="ECO:0007669"/>
    <property type="project" value="InterPro"/>
</dbReference>
<dbReference type="InterPro" id="IPR003661">
    <property type="entry name" value="HisK_dim/P_dom"/>
</dbReference>
<dbReference type="AlphaFoldDB" id="A0A5C8PD91"/>
<feature type="domain" description="Histidine kinase" evidence="12">
    <location>
        <begin position="321"/>
        <end position="530"/>
    </location>
</feature>
<feature type="domain" description="HAMP" evidence="13">
    <location>
        <begin position="259"/>
        <end position="313"/>
    </location>
</feature>
<protein>
    <recommendedName>
        <fullName evidence="3">histidine kinase</fullName>
        <ecNumber evidence="3">2.7.13.3</ecNumber>
    </recommendedName>
</protein>
<keyword evidence="15" id="KW-1185">Reference proteome</keyword>
<evidence type="ECO:0000256" key="6">
    <source>
        <dbReference type="ARBA" id="ARBA00022692"/>
    </source>
</evidence>
<dbReference type="PANTHER" id="PTHR45436">
    <property type="entry name" value="SENSOR HISTIDINE KINASE YKOH"/>
    <property type="match status" value="1"/>
</dbReference>
<dbReference type="Proteomes" id="UP000321638">
    <property type="component" value="Unassembled WGS sequence"/>
</dbReference>
<organism evidence="14 15">
    <name type="scientific">Vineibacter terrae</name>
    <dbReference type="NCBI Taxonomy" id="2586908"/>
    <lineage>
        <taxon>Bacteria</taxon>
        <taxon>Pseudomonadati</taxon>
        <taxon>Pseudomonadota</taxon>
        <taxon>Alphaproteobacteria</taxon>
        <taxon>Hyphomicrobiales</taxon>
        <taxon>Vineibacter</taxon>
    </lineage>
</organism>
<evidence type="ECO:0000313" key="15">
    <source>
        <dbReference type="Proteomes" id="UP000321638"/>
    </source>
</evidence>
<keyword evidence="6 11" id="KW-0812">Transmembrane</keyword>
<dbReference type="SUPFAM" id="SSF55874">
    <property type="entry name" value="ATPase domain of HSP90 chaperone/DNA topoisomerase II/histidine kinase"/>
    <property type="match status" value="1"/>
</dbReference>
<evidence type="ECO:0000313" key="14">
    <source>
        <dbReference type="EMBL" id="TXL71712.1"/>
    </source>
</evidence>